<dbReference type="Proteomes" id="UP000017836">
    <property type="component" value="Unassembled WGS sequence"/>
</dbReference>
<dbReference type="GO" id="GO:0005634">
    <property type="term" value="C:nucleus"/>
    <property type="evidence" value="ECO:0000318"/>
    <property type="project" value="GO_Central"/>
</dbReference>
<dbReference type="Gramene" id="ERM94912">
    <property type="protein sequence ID" value="ERM94912"/>
    <property type="gene ID" value="AMTR_s00009p00169560"/>
</dbReference>
<protein>
    <recommendedName>
        <fullName evidence="4">CDT1 Geminin-binding domain-containing protein</fullName>
    </recommendedName>
</protein>
<evidence type="ECO:0000259" key="4">
    <source>
        <dbReference type="SMART" id="SM01075"/>
    </source>
</evidence>
<dbReference type="PANTHER" id="PTHR28637">
    <property type="entry name" value="DNA REPLICATION FACTOR CDT1"/>
    <property type="match status" value="1"/>
</dbReference>
<dbReference type="GO" id="GO:0030174">
    <property type="term" value="P:regulation of DNA-templated DNA replication initiation"/>
    <property type="evidence" value="ECO:0000318"/>
    <property type="project" value="GO_Central"/>
</dbReference>
<evidence type="ECO:0000313" key="6">
    <source>
        <dbReference type="Proteomes" id="UP000017836"/>
    </source>
</evidence>
<evidence type="ECO:0000256" key="2">
    <source>
        <dbReference type="ARBA" id="ARBA00023306"/>
    </source>
</evidence>
<dbReference type="eggNOG" id="KOG4762">
    <property type="taxonomic scope" value="Eukaryota"/>
</dbReference>
<dbReference type="GO" id="GO:0000076">
    <property type="term" value="P:DNA replication checkpoint signaling"/>
    <property type="evidence" value="ECO:0000318"/>
    <property type="project" value="GO_Central"/>
</dbReference>
<dbReference type="CDD" id="cd08674">
    <property type="entry name" value="Cdt1_m"/>
    <property type="match status" value="1"/>
</dbReference>
<dbReference type="PANTHER" id="PTHR28637:SF1">
    <property type="entry name" value="DNA REPLICATION FACTOR CDT1"/>
    <property type="match status" value="1"/>
</dbReference>
<feature type="compositionally biased region" description="Low complexity" evidence="3">
    <location>
        <begin position="380"/>
        <end position="391"/>
    </location>
</feature>
<gene>
    <name evidence="5" type="ORF">AMTR_s00009p00169560</name>
</gene>
<dbReference type="InterPro" id="IPR036390">
    <property type="entry name" value="WH_DNA-bd_sf"/>
</dbReference>
<dbReference type="OrthoDB" id="341730at2759"/>
<dbReference type="CDD" id="cd08767">
    <property type="entry name" value="Cdt1_c"/>
    <property type="match status" value="1"/>
</dbReference>
<dbReference type="Gene3D" id="1.10.10.1420">
    <property type="entry name" value="DNA replication factor Cdt1, C-terminal WH domain"/>
    <property type="match status" value="1"/>
</dbReference>
<dbReference type="SMART" id="SM01075">
    <property type="entry name" value="CDT1"/>
    <property type="match status" value="1"/>
</dbReference>
<feature type="region of interest" description="Disordered" evidence="3">
    <location>
        <begin position="100"/>
        <end position="119"/>
    </location>
</feature>
<keyword evidence="2" id="KW-0131">Cell cycle</keyword>
<feature type="domain" description="CDT1 Geminin-binding" evidence="4">
    <location>
        <begin position="169"/>
        <end position="302"/>
    </location>
</feature>
<keyword evidence="6" id="KW-1185">Reference proteome</keyword>
<evidence type="ECO:0000256" key="3">
    <source>
        <dbReference type="SAM" id="MobiDB-lite"/>
    </source>
</evidence>
<dbReference type="Pfam" id="PF16679">
    <property type="entry name" value="CDT1_C"/>
    <property type="match status" value="1"/>
</dbReference>
<dbReference type="InterPro" id="IPR014939">
    <property type="entry name" value="CDT1_Gemini-bd-like"/>
</dbReference>
<dbReference type="GO" id="GO:0000278">
    <property type="term" value="P:mitotic cell cycle"/>
    <property type="evidence" value="ECO:0000318"/>
    <property type="project" value="GO_Central"/>
</dbReference>
<dbReference type="InterPro" id="IPR045173">
    <property type="entry name" value="Cdt1"/>
</dbReference>
<name>W1NGJ2_AMBTC</name>
<proteinExistence type="inferred from homology"/>
<feature type="compositionally biased region" description="Polar residues" evidence="3">
    <location>
        <begin position="19"/>
        <end position="42"/>
    </location>
</feature>
<feature type="compositionally biased region" description="Basic and acidic residues" evidence="3">
    <location>
        <begin position="1"/>
        <end position="16"/>
    </location>
</feature>
<feature type="region of interest" description="Disordered" evidence="3">
    <location>
        <begin position="373"/>
        <end position="437"/>
    </location>
</feature>
<dbReference type="GO" id="GO:0003677">
    <property type="term" value="F:DNA binding"/>
    <property type="evidence" value="ECO:0000318"/>
    <property type="project" value="GO_Central"/>
</dbReference>
<dbReference type="InterPro" id="IPR038090">
    <property type="entry name" value="Cdt1_C_WH_dom_sf"/>
</dbReference>
<comment type="similarity">
    <text evidence="1">Belongs to the Cdt1 family.</text>
</comment>
<dbReference type="AlphaFoldDB" id="W1NGJ2"/>
<reference evidence="6" key="1">
    <citation type="journal article" date="2013" name="Science">
        <title>The Amborella genome and the evolution of flowering plants.</title>
        <authorList>
            <consortium name="Amborella Genome Project"/>
        </authorList>
    </citation>
    <scope>NUCLEOTIDE SEQUENCE [LARGE SCALE GENOMIC DNA]</scope>
</reference>
<sequence length="651" mass="72492">MDLTTRHESSVTEKLETLAPTSFDKSGAFGQNPSQKPGSISLSEEKSGALSSTQCQEKGHFSTFAEKPAALSPTPFETSGQISAVADIPEKSGLGLSAFPTPEKPIEPQRRYGTKNVSISSKEAEKIGAKTCKLTRDHENVPCFEGSLIDQAGKSKSALRSNKNKGTKLPEKYEMLAEFMVSMECSIRLLRLKNTITSFTNIRSQVETLTKRRFTYAHLAQIKYVMGAGIELKKILSHDERTLCMKPDLLITLQPNALKTSSETQKLGIESLIFRKVFRARLSEFFKSHPKGDEIPEETLPEPFNQTKTSILPHITSSLSPALSQPSGPLPMAISSHFSASFRPHFSQRVKKTHLDLGPLEPLTENCSIQKPFEKEKASSSDSSVPLDPLSTCQTSEKESLGPDSPKFEMLLSRNPNLHSLGTPHKLKSPPKVQPLPSKMLEKSEQKRVENVENTPVKLVSTPIRLMTRTPELETPKRLRPGSDDNVITTDIDSTKRSIRTRSLNFNSPIKNSTLAKEERRSGVDEEIIKSLPASFWDSIREKEKKAMEAKAAVDKSQGMVASLPKLYDMIRLIFQGMNRSVLTKQELVHRLTVNHPEIIDRREIEEQLKLLQELVPDWITGKMASSGDFLYSVRAITDPASVHARLKEAL</sequence>
<dbReference type="InterPro" id="IPR032054">
    <property type="entry name" value="Cdt1_C"/>
</dbReference>
<dbReference type="OMA" id="TICASLE"/>
<dbReference type="STRING" id="13333.W1NGJ2"/>
<organism evidence="5 6">
    <name type="scientific">Amborella trichopoda</name>
    <dbReference type="NCBI Taxonomy" id="13333"/>
    <lineage>
        <taxon>Eukaryota</taxon>
        <taxon>Viridiplantae</taxon>
        <taxon>Streptophyta</taxon>
        <taxon>Embryophyta</taxon>
        <taxon>Tracheophyta</taxon>
        <taxon>Spermatophyta</taxon>
        <taxon>Magnoliopsida</taxon>
        <taxon>Amborellales</taxon>
        <taxon>Amborellaceae</taxon>
        <taxon>Amborella</taxon>
    </lineage>
</organism>
<feature type="region of interest" description="Disordered" evidence="3">
    <location>
        <begin position="1"/>
        <end position="78"/>
    </location>
</feature>
<dbReference type="EMBL" id="KI397501">
    <property type="protein sequence ID" value="ERM94912.1"/>
    <property type="molecule type" value="Genomic_DNA"/>
</dbReference>
<evidence type="ECO:0000313" key="5">
    <source>
        <dbReference type="EMBL" id="ERM94912.1"/>
    </source>
</evidence>
<evidence type="ECO:0000256" key="1">
    <source>
        <dbReference type="ARBA" id="ARBA00008356"/>
    </source>
</evidence>
<dbReference type="SUPFAM" id="SSF46785">
    <property type="entry name" value="Winged helix' DNA-binding domain"/>
    <property type="match status" value="1"/>
</dbReference>
<dbReference type="GO" id="GO:0071163">
    <property type="term" value="P:DNA replication preinitiation complex assembly"/>
    <property type="evidence" value="ECO:0000318"/>
    <property type="project" value="GO_Central"/>
</dbReference>
<dbReference type="Pfam" id="PF08839">
    <property type="entry name" value="CDT1"/>
    <property type="match status" value="1"/>
</dbReference>
<accession>W1NGJ2</accession>
<dbReference type="HOGENOM" id="CLU_019037_1_0_1"/>
<dbReference type="GO" id="GO:0070182">
    <property type="term" value="F:DNA polymerase binding"/>
    <property type="evidence" value="ECO:0000318"/>
    <property type="project" value="GO_Central"/>
</dbReference>